<dbReference type="SUPFAM" id="SSF57756">
    <property type="entry name" value="Retrovirus zinc finger-like domains"/>
    <property type="match status" value="1"/>
</dbReference>
<dbReference type="OrthoDB" id="6629788at2759"/>
<accession>A0A6H5GHD3</accession>
<keyword evidence="2" id="KW-1185">Reference proteome</keyword>
<dbReference type="EMBL" id="CADCXU010011988">
    <property type="protein sequence ID" value="CAB0002298.1"/>
    <property type="molecule type" value="Genomic_DNA"/>
</dbReference>
<dbReference type="GO" id="GO:0008270">
    <property type="term" value="F:zinc ion binding"/>
    <property type="evidence" value="ECO:0007669"/>
    <property type="project" value="UniProtKB-KW"/>
</dbReference>
<dbReference type="PROSITE" id="PS50158">
    <property type="entry name" value="ZF_CCHC"/>
    <property type="match status" value="1"/>
</dbReference>
<evidence type="ECO:0000313" key="1">
    <source>
        <dbReference type="EMBL" id="CAB0002298.1"/>
    </source>
</evidence>
<name>A0A6H5GHD3_9HEMI</name>
<dbReference type="AlphaFoldDB" id="A0A6H5GHD3"/>
<protein>
    <submittedName>
        <fullName evidence="1">Uncharacterized protein</fullName>
    </submittedName>
</protein>
<reference evidence="1 2" key="1">
    <citation type="submission" date="2020-02" db="EMBL/GenBank/DDBJ databases">
        <authorList>
            <person name="Ferguson B K."/>
        </authorList>
    </citation>
    <scope>NUCLEOTIDE SEQUENCE [LARGE SCALE GENOMIC DNA]</scope>
</reference>
<dbReference type="Proteomes" id="UP000479000">
    <property type="component" value="Unassembled WGS sequence"/>
</dbReference>
<organism evidence="1 2">
    <name type="scientific">Nesidiocoris tenuis</name>
    <dbReference type="NCBI Taxonomy" id="355587"/>
    <lineage>
        <taxon>Eukaryota</taxon>
        <taxon>Metazoa</taxon>
        <taxon>Ecdysozoa</taxon>
        <taxon>Arthropoda</taxon>
        <taxon>Hexapoda</taxon>
        <taxon>Insecta</taxon>
        <taxon>Pterygota</taxon>
        <taxon>Neoptera</taxon>
        <taxon>Paraneoptera</taxon>
        <taxon>Hemiptera</taxon>
        <taxon>Heteroptera</taxon>
        <taxon>Panheteroptera</taxon>
        <taxon>Cimicomorpha</taxon>
        <taxon>Miridae</taxon>
        <taxon>Dicyphina</taxon>
        <taxon>Nesidiocoris</taxon>
    </lineage>
</organism>
<dbReference type="GO" id="GO:0003676">
    <property type="term" value="F:nucleic acid binding"/>
    <property type="evidence" value="ECO:0007669"/>
    <property type="project" value="InterPro"/>
</dbReference>
<proteinExistence type="predicted"/>
<gene>
    <name evidence="1" type="ORF">NTEN_LOCUS8085</name>
</gene>
<dbReference type="PANTHER" id="PTHR47481">
    <property type="match status" value="1"/>
</dbReference>
<sequence>MESSGGSGQNRYGVTQFAGTNFGNWAYRVRIVLEEQGVDSVLTEDRQQDKAWKAKDAKAKSVVVSCIADSHLEHVKDCATAKAMMDKLRNTFEKTGLSAQVSARRKLLKLKATDKDELSKFFVKFEKAVGDLRMAGAEPNSVELVTTLLAAMPASYDGVASDIEASAGSLSSVTLEIAKTKLLNEEQRKKSVKQEKKMNGTANEQKNVRSANATRQGSGYQNNQKQPPSNNYGGLPPWTSYQSGYNNTMNPNIKCHNCAKPGHLRPNCPDLNSSHSNNRFSSVNSSSSGYVPQRFPGGRGRGYPINET</sequence>
<dbReference type="Gene3D" id="4.10.60.10">
    <property type="entry name" value="Zinc finger, CCHC-type"/>
    <property type="match status" value="1"/>
</dbReference>
<dbReference type="InterPro" id="IPR036875">
    <property type="entry name" value="Znf_CCHC_sf"/>
</dbReference>
<dbReference type="Pfam" id="PF14223">
    <property type="entry name" value="Retrotran_gag_2"/>
    <property type="match status" value="1"/>
</dbReference>
<dbReference type="PANTHER" id="PTHR47481:SF7">
    <property type="entry name" value="CCHC-TYPE DOMAIN-CONTAINING PROTEIN"/>
    <property type="match status" value="1"/>
</dbReference>
<evidence type="ECO:0000313" key="2">
    <source>
        <dbReference type="Proteomes" id="UP000479000"/>
    </source>
</evidence>
<dbReference type="InterPro" id="IPR001878">
    <property type="entry name" value="Znf_CCHC"/>
</dbReference>